<evidence type="ECO:0000313" key="4">
    <source>
        <dbReference type="EMBL" id="RUP51151.1"/>
    </source>
</evidence>
<dbReference type="EMBL" id="RBNI01000914">
    <property type="protein sequence ID" value="RUP51151.1"/>
    <property type="molecule type" value="Genomic_DNA"/>
</dbReference>
<name>A0A433DK44_9FUNG</name>
<comment type="similarity">
    <text evidence="3">Belongs to the CTU2/NCS2 family.</text>
</comment>
<dbReference type="PANTHER" id="PTHR20882">
    <property type="entry name" value="CYTOPLASMIC TRNA 2-THIOLATION PROTEIN 2"/>
    <property type="match status" value="1"/>
</dbReference>
<dbReference type="UniPathway" id="UPA00988"/>
<dbReference type="AlphaFoldDB" id="A0A433DK44"/>
<dbReference type="InterPro" id="IPR014729">
    <property type="entry name" value="Rossmann-like_a/b/a_fold"/>
</dbReference>
<dbReference type="SUPFAM" id="SSF52402">
    <property type="entry name" value="Adenine nucleotide alpha hydrolases-like"/>
    <property type="match status" value="1"/>
</dbReference>
<dbReference type="Gene3D" id="3.40.50.620">
    <property type="entry name" value="HUPs"/>
    <property type="match status" value="1"/>
</dbReference>
<dbReference type="GO" id="GO:0032447">
    <property type="term" value="P:protein urmylation"/>
    <property type="evidence" value="ECO:0007669"/>
    <property type="project" value="UniProtKB-UniRule"/>
</dbReference>
<dbReference type="OrthoDB" id="25129at2759"/>
<evidence type="ECO:0000256" key="3">
    <source>
        <dbReference type="HAMAP-Rule" id="MF_03054"/>
    </source>
</evidence>
<reference evidence="4 5" key="1">
    <citation type="journal article" date="2018" name="New Phytol.">
        <title>Phylogenomics of Endogonaceae and evolution of mycorrhizas within Mucoromycota.</title>
        <authorList>
            <person name="Chang Y."/>
            <person name="Desiro A."/>
            <person name="Na H."/>
            <person name="Sandor L."/>
            <person name="Lipzen A."/>
            <person name="Clum A."/>
            <person name="Barry K."/>
            <person name="Grigoriev I.V."/>
            <person name="Martin F.M."/>
            <person name="Stajich J.E."/>
            <person name="Smith M.E."/>
            <person name="Bonito G."/>
            <person name="Spatafora J.W."/>
        </authorList>
    </citation>
    <scope>NUCLEOTIDE SEQUENCE [LARGE SCALE GENOMIC DNA]</scope>
    <source>
        <strain evidence="4 5">GMNB39</strain>
    </source>
</reference>
<protein>
    <recommendedName>
        <fullName evidence="3">Cytoplasmic tRNA 2-thiolation protein 2</fullName>
    </recommendedName>
</protein>
<comment type="pathway">
    <text evidence="3">tRNA modification; 5-methoxycarbonylmethyl-2-thiouridine-tRNA biosynthesis.</text>
</comment>
<comment type="function">
    <text evidence="3">Plays a central role in 2-thiolation of mcm(5)S(2)U at tRNA wobble positions of tRNA(Lys), tRNA(Glu) and tRNA(Gln). May act by forming a heterodimer with NCS6 that ligates sulfur from thiocarboxylated URM1 onto the uridine of tRNAs at wobble position. Prior mcm(5) tRNA modification by the elongator complex is required for 2-thiolation. May also be involved in protein urmylation.</text>
</comment>
<dbReference type="GO" id="GO:0000049">
    <property type="term" value="F:tRNA binding"/>
    <property type="evidence" value="ECO:0007669"/>
    <property type="project" value="InterPro"/>
</dbReference>
<dbReference type="GO" id="GO:0016783">
    <property type="term" value="F:sulfurtransferase activity"/>
    <property type="evidence" value="ECO:0007669"/>
    <property type="project" value="TreeGrafter"/>
</dbReference>
<keyword evidence="1 3" id="KW-0963">Cytoplasm</keyword>
<gene>
    <name evidence="3" type="primary">NCS2</name>
    <name evidence="3" type="synonym">CTU2</name>
    <name evidence="4" type="ORF">BC936DRAFT_149634</name>
</gene>
<sequence>MCDVDDPVMVAGPKPTQKTCIKCKTSPSVVVVRHATYCKSCFLFTFVGKFRTIIMKSKVVSQKEGERVLLAFSGGPSSRAMLHLLSDFQYIVPHETSKRQLFSGVTICHIDESALFGQEEQGTLARIEAIVRGQYPDLPFVGVRMEDVFGPNYTDSGAFDRVVEAVGGPVGADEFPIRLTPLNAVSPSPDLTPSNATRLTALFDSLTTGTAKEDLYSHLKLTILIHVARREGCTRLFLGDTSTRLAIKTISLTAKGRGYSLPLDVATEDAVSVPGMIVLRPMKDMLSKEVGVYNRFRGLEASVVVAKNFATGVGGRGSIERLTEGGFTGEGWNGMKTGHVQPRSLLVTWLSLPTAEFIVGLDRDFPSTVSTITRTASKLTHAESMNLEQACALCLKPIQLSTKEWRHRITVVTVPSSSTSSPPRSAALPIEPRMTPDLTDHFCYGCQVGLRDMRRVECTGAAFPPYVAERVATREERVEGLRKQIEGFLLEDEDNGKGER</sequence>
<organism evidence="4 5">
    <name type="scientific">Jimgerdemannia flammicorona</name>
    <dbReference type="NCBI Taxonomy" id="994334"/>
    <lineage>
        <taxon>Eukaryota</taxon>
        <taxon>Fungi</taxon>
        <taxon>Fungi incertae sedis</taxon>
        <taxon>Mucoromycota</taxon>
        <taxon>Mucoromycotina</taxon>
        <taxon>Endogonomycetes</taxon>
        <taxon>Endogonales</taxon>
        <taxon>Endogonaceae</taxon>
        <taxon>Jimgerdemannia</taxon>
    </lineage>
</organism>
<dbReference type="GO" id="GO:0002143">
    <property type="term" value="P:tRNA wobble position uridine thiolation"/>
    <property type="evidence" value="ECO:0007669"/>
    <property type="project" value="TreeGrafter"/>
</dbReference>
<proteinExistence type="inferred from homology"/>
<dbReference type="GO" id="GO:0005829">
    <property type="term" value="C:cytosol"/>
    <property type="evidence" value="ECO:0007669"/>
    <property type="project" value="TreeGrafter"/>
</dbReference>
<dbReference type="Pfam" id="PF10288">
    <property type="entry name" value="CTU2"/>
    <property type="match status" value="1"/>
</dbReference>
<dbReference type="GO" id="GO:0016779">
    <property type="term" value="F:nucleotidyltransferase activity"/>
    <property type="evidence" value="ECO:0007669"/>
    <property type="project" value="UniProtKB-UniRule"/>
</dbReference>
<evidence type="ECO:0000256" key="2">
    <source>
        <dbReference type="ARBA" id="ARBA00022694"/>
    </source>
</evidence>
<comment type="subcellular location">
    <subcellularLocation>
        <location evidence="3">Cytoplasm</location>
    </subcellularLocation>
</comment>
<evidence type="ECO:0000313" key="5">
    <source>
        <dbReference type="Proteomes" id="UP000268093"/>
    </source>
</evidence>
<dbReference type="PANTHER" id="PTHR20882:SF14">
    <property type="entry name" value="CYTOPLASMIC TRNA 2-THIOLATION PROTEIN 2"/>
    <property type="match status" value="1"/>
</dbReference>
<dbReference type="HAMAP" id="MF_03054">
    <property type="entry name" value="CTU2"/>
    <property type="match status" value="1"/>
</dbReference>
<dbReference type="InterPro" id="IPR019407">
    <property type="entry name" value="CTU2"/>
</dbReference>
<accession>A0A433DK44</accession>
<evidence type="ECO:0000256" key="1">
    <source>
        <dbReference type="ARBA" id="ARBA00022490"/>
    </source>
</evidence>
<keyword evidence="5" id="KW-1185">Reference proteome</keyword>
<dbReference type="Proteomes" id="UP000268093">
    <property type="component" value="Unassembled WGS sequence"/>
</dbReference>
<comment type="caution">
    <text evidence="4">The sequence shown here is derived from an EMBL/GenBank/DDBJ whole genome shotgun (WGS) entry which is preliminary data.</text>
</comment>
<keyword evidence="2 3" id="KW-0819">tRNA processing</keyword>